<comment type="similarity">
    <text evidence="8">Belongs to the ustYa family.</text>
</comment>
<evidence type="ECO:0000256" key="4">
    <source>
        <dbReference type="ARBA" id="ARBA00022989"/>
    </source>
</evidence>
<keyword evidence="3" id="KW-0812">Transmembrane</keyword>
<dbReference type="EMBL" id="JAULSV010000007">
    <property type="protein sequence ID" value="KAK0639103.1"/>
    <property type="molecule type" value="Genomic_DNA"/>
</dbReference>
<keyword evidence="5" id="KW-0843">Virulence</keyword>
<evidence type="ECO:0000256" key="1">
    <source>
        <dbReference type="ARBA" id="ARBA00004167"/>
    </source>
</evidence>
<accession>A0AA39XRW9</accession>
<evidence type="ECO:0000313" key="9">
    <source>
        <dbReference type="EMBL" id="KAK0639103.1"/>
    </source>
</evidence>
<evidence type="ECO:0000256" key="5">
    <source>
        <dbReference type="ARBA" id="ARBA00023026"/>
    </source>
</evidence>
<keyword evidence="6" id="KW-0472">Membrane</keyword>
<evidence type="ECO:0000256" key="2">
    <source>
        <dbReference type="ARBA" id="ARBA00004685"/>
    </source>
</evidence>
<protein>
    <recommendedName>
        <fullName evidence="11">Cyclochlorotine biosynthesis protein O</fullName>
    </recommendedName>
</protein>
<dbReference type="GO" id="GO:0043386">
    <property type="term" value="P:mycotoxin biosynthetic process"/>
    <property type="evidence" value="ECO:0007669"/>
    <property type="project" value="InterPro"/>
</dbReference>
<gene>
    <name evidence="9" type="ORF">B0T16DRAFT_462808</name>
</gene>
<dbReference type="AlphaFoldDB" id="A0AA39XRW9"/>
<comment type="caution">
    <text evidence="9">The sequence shown here is derived from an EMBL/GenBank/DDBJ whole genome shotgun (WGS) entry which is preliminary data.</text>
</comment>
<dbReference type="Proteomes" id="UP001174936">
    <property type="component" value="Unassembled WGS sequence"/>
</dbReference>
<comment type="subcellular location">
    <subcellularLocation>
        <location evidence="1">Membrane</location>
        <topology evidence="1">Single-pass membrane protein</topology>
    </subcellularLocation>
</comment>
<reference evidence="9" key="1">
    <citation type="submission" date="2023-06" db="EMBL/GenBank/DDBJ databases">
        <title>Genome-scale phylogeny and comparative genomics of the fungal order Sordariales.</title>
        <authorList>
            <consortium name="Lawrence Berkeley National Laboratory"/>
            <person name="Hensen N."/>
            <person name="Bonometti L."/>
            <person name="Westerberg I."/>
            <person name="Brannstrom I.O."/>
            <person name="Guillou S."/>
            <person name="Cros-Aarteil S."/>
            <person name="Calhoun S."/>
            <person name="Haridas S."/>
            <person name="Kuo A."/>
            <person name="Mondo S."/>
            <person name="Pangilinan J."/>
            <person name="Riley R."/>
            <person name="Labutti K."/>
            <person name="Andreopoulos B."/>
            <person name="Lipzen A."/>
            <person name="Chen C."/>
            <person name="Yanf M."/>
            <person name="Daum C."/>
            <person name="Ng V."/>
            <person name="Clum A."/>
            <person name="Steindorff A."/>
            <person name="Ohm R."/>
            <person name="Martin F."/>
            <person name="Silar P."/>
            <person name="Natvig D."/>
            <person name="Lalanne C."/>
            <person name="Gautier V."/>
            <person name="Ament-Velasquez S.L."/>
            <person name="Kruys A."/>
            <person name="Hutchinson M.I."/>
            <person name="Powell A.J."/>
            <person name="Barry K."/>
            <person name="Miller A.N."/>
            <person name="Grigoriev I.V."/>
            <person name="Debuchy R."/>
            <person name="Gladieux P."/>
            <person name="Thoren M.H."/>
            <person name="Johannesson H."/>
        </authorList>
    </citation>
    <scope>NUCLEOTIDE SEQUENCE</scope>
    <source>
        <strain evidence="9">SMH2532-1</strain>
    </source>
</reference>
<dbReference type="InterPro" id="IPR021765">
    <property type="entry name" value="UstYa-like"/>
</dbReference>
<organism evidence="9 10">
    <name type="scientific">Cercophora newfieldiana</name>
    <dbReference type="NCBI Taxonomy" id="92897"/>
    <lineage>
        <taxon>Eukaryota</taxon>
        <taxon>Fungi</taxon>
        <taxon>Dikarya</taxon>
        <taxon>Ascomycota</taxon>
        <taxon>Pezizomycotina</taxon>
        <taxon>Sordariomycetes</taxon>
        <taxon>Sordariomycetidae</taxon>
        <taxon>Sordariales</taxon>
        <taxon>Lasiosphaeriaceae</taxon>
        <taxon>Cercophora</taxon>
    </lineage>
</organism>
<evidence type="ECO:0000256" key="8">
    <source>
        <dbReference type="ARBA" id="ARBA00035112"/>
    </source>
</evidence>
<dbReference type="Pfam" id="PF11807">
    <property type="entry name" value="UstYa"/>
    <property type="match status" value="1"/>
</dbReference>
<keyword evidence="7" id="KW-0325">Glycoprotein</keyword>
<dbReference type="PANTHER" id="PTHR33365:SF4">
    <property type="entry name" value="CYCLOCHLOROTINE BIOSYNTHESIS PROTEIN O"/>
    <property type="match status" value="1"/>
</dbReference>
<keyword evidence="10" id="KW-1185">Reference proteome</keyword>
<dbReference type="PANTHER" id="PTHR33365">
    <property type="entry name" value="YALI0B05434P"/>
    <property type="match status" value="1"/>
</dbReference>
<proteinExistence type="inferred from homology"/>
<evidence type="ECO:0000313" key="10">
    <source>
        <dbReference type="Proteomes" id="UP001174936"/>
    </source>
</evidence>
<sequence>MMEKPEYTSVGQHDELDSDASATGLPIRGRASWFRRHIDLIRWTLLGCLALGYSVAVFNLGKIWEPGSPCFSEKMLNAPIIWEERTFLSGVHNNVIDPYARSSNPDGVEDAWQSIQEDRLAIISEAEKRRLPGHRDTAPAVGEDDAYVVLLEVFHQLHCLNSIRKSYYLNFTRSHDDESRKGFEAPGEHIDHCFSYLAQTLMCHADVGVMTTTWHEDTQGFTADFNVTKQCRNFETIQEWVKGRVAKHSPQEGHGGHEHVD</sequence>
<evidence type="ECO:0000256" key="3">
    <source>
        <dbReference type="ARBA" id="ARBA00022692"/>
    </source>
</evidence>
<dbReference type="GO" id="GO:0016020">
    <property type="term" value="C:membrane"/>
    <property type="evidence" value="ECO:0007669"/>
    <property type="project" value="UniProtKB-SubCell"/>
</dbReference>
<evidence type="ECO:0000256" key="6">
    <source>
        <dbReference type="ARBA" id="ARBA00023136"/>
    </source>
</evidence>
<name>A0AA39XRW9_9PEZI</name>
<comment type="pathway">
    <text evidence="2">Mycotoxin biosynthesis.</text>
</comment>
<evidence type="ECO:0000256" key="7">
    <source>
        <dbReference type="ARBA" id="ARBA00023180"/>
    </source>
</evidence>
<evidence type="ECO:0008006" key="11">
    <source>
        <dbReference type="Google" id="ProtNLM"/>
    </source>
</evidence>
<keyword evidence="4" id="KW-1133">Transmembrane helix</keyword>